<evidence type="ECO:0000313" key="3">
    <source>
        <dbReference type="Proteomes" id="UP001156441"/>
    </source>
</evidence>
<reference evidence="2 3" key="1">
    <citation type="submission" date="2021-02" db="EMBL/GenBank/DDBJ databases">
        <title>Actinophytocola xerophila sp. nov., isolated from soil of cotton cropping field.</title>
        <authorList>
            <person name="Huang R."/>
            <person name="Chen X."/>
            <person name="Ge X."/>
            <person name="Liu W."/>
        </authorList>
    </citation>
    <scope>NUCLEOTIDE SEQUENCE [LARGE SCALE GENOMIC DNA]</scope>
    <source>
        <strain evidence="2 3">S1-96</strain>
    </source>
</reference>
<proteinExistence type="predicted"/>
<organism evidence="2 3">
    <name type="scientific">Actinophytocola gossypii</name>
    <dbReference type="NCBI Taxonomy" id="2812003"/>
    <lineage>
        <taxon>Bacteria</taxon>
        <taxon>Bacillati</taxon>
        <taxon>Actinomycetota</taxon>
        <taxon>Actinomycetes</taxon>
        <taxon>Pseudonocardiales</taxon>
        <taxon>Pseudonocardiaceae</taxon>
    </lineage>
</organism>
<keyword evidence="3" id="KW-1185">Reference proteome</keyword>
<dbReference type="SUPFAM" id="SSF51735">
    <property type="entry name" value="NAD(P)-binding Rossmann-fold domains"/>
    <property type="match status" value="1"/>
</dbReference>
<dbReference type="InterPro" id="IPR036291">
    <property type="entry name" value="NAD(P)-bd_dom_sf"/>
</dbReference>
<evidence type="ECO:0000313" key="2">
    <source>
        <dbReference type="EMBL" id="MCT2585824.1"/>
    </source>
</evidence>
<comment type="caution">
    <text evidence="2">The sequence shown here is derived from an EMBL/GenBank/DDBJ whole genome shotgun (WGS) entry which is preliminary data.</text>
</comment>
<dbReference type="Proteomes" id="UP001156441">
    <property type="component" value="Unassembled WGS sequence"/>
</dbReference>
<gene>
    <name evidence="2" type="ORF">JT362_22150</name>
</gene>
<sequence length="328" mass="35314">MSRAVVTGGCGFIGSHLVEQLVARGDEVTILDGTPPPAWQETARRHARFVQGDILDRESLAGVITSEVDVVYHLAAVVGVDNYLARPLDVIDVNFTGTRNVLDLATDAGARVVVASTSEVFGKNPAVPWREDDDRVLGATAADRWTYSSSKALTEHLTFAFVRQRGLEATIVRYFNAYGPRQRPGFVVSRSVHRALNGKPIVVYDDGQQTRCFTYIDDAIAGTLLAADSADAVGEAFNIGSMVETTIAEVAETVADLAGPGVEVTKVDTGVKLGSSYEDLTRRVPDNTKARTRLGWECATPLATGVADTIAWARENPWWLALPDSGAH</sequence>
<dbReference type="PANTHER" id="PTHR43245">
    <property type="entry name" value="BIFUNCTIONAL POLYMYXIN RESISTANCE PROTEIN ARNA"/>
    <property type="match status" value="1"/>
</dbReference>
<dbReference type="EMBL" id="JAFFZE010000016">
    <property type="protein sequence ID" value="MCT2585824.1"/>
    <property type="molecule type" value="Genomic_DNA"/>
</dbReference>
<feature type="domain" description="NAD-dependent epimerase/dehydratase" evidence="1">
    <location>
        <begin position="5"/>
        <end position="240"/>
    </location>
</feature>
<dbReference type="Gene3D" id="3.40.50.720">
    <property type="entry name" value="NAD(P)-binding Rossmann-like Domain"/>
    <property type="match status" value="1"/>
</dbReference>
<evidence type="ECO:0000259" key="1">
    <source>
        <dbReference type="Pfam" id="PF01370"/>
    </source>
</evidence>
<dbReference type="RefSeq" id="WP_260193545.1">
    <property type="nucleotide sequence ID" value="NZ_JAFFZE010000016.1"/>
</dbReference>
<name>A0ABT2JD77_9PSEU</name>
<dbReference type="PANTHER" id="PTHR43245:SF13">
    <property type="entry name" value="UDP-D-APIOSE_UDP-D-XYLOSE SYNTHASE 2"/>
    <property type="match status" value="1"/>
</dbReference>
<protein>
    <submittedName>
        <fullName evidence="2">NAD-dependent epimerase/dehydratase family protein</fullName>
    </submittedName>
</protein>
<accession>A0ABT2JD77</accession>
<dbReference type="InterPro" id="IPR001509">
    <property type="entry name" value="Epimerase_deHydtase"/>
</dbReference>
<dbReference type="InterPro" id="IPR050177">
    <property type="entry name" value="Lipid_A_modif_metabolic_enz"/>
</dbReference>
<dbReference type="Pfam" id="PF01370">
    <property type="entry name" value="Epimerase"/>
    <property type="match status" value="1"/>
</dbReference>